<feature type="active site" description="Phosphocysteine intermediate; for EIIB activity" evidence="14">
    <location>
        <position position="26"/>
    </location>
</feature>
<feature type="site" description="Transition state stabilizer" evidence="13">
    <location>
        <position position="176"/>
    </location>
</feature>
<feature type="binding site" evidence="13">
    <location>
        <position position="246"/>
    </location>
    <ligand>
        <name>substrate</name>
    </ligand>
</feature>
<evidence type="ECO:0000256" key="5">
    <source>
        <dbReference type="ARBA" id="ARBA00012060"/>
    </source>
</evidence>
<evidence type="ECO:0000313" key="16">
    <source>
        <dbReference type="EMBL" id="MCR9036859.1"/>
    </source>
</evidence>
<keyword evidence="12 13" id="KW-0456">Lyase</keyword>
<evidence type="ECO:0000256" key="12">
    <source>
        <dbReference type="ARBA" id="ARBA00023239"/>
    </source>
</evidence>
<keyword evidence="10" id="KW-0418">Kinase</keyword>
<dbReference type="EMBL" id="JANSKA010000005">
    <property type="protein sequence ID" value="MCR9036859.1"/>
    <property type="molecule type" value="Genomic_DNA"/>
</dbReference>
<keyword evidence="11 13" id="KW-0057">Aromatic amino acid biosynthesis</keyword>
<dbReference type="PROSITE" id="PS01029">
    <property type="entry name" value="DEHYDROQUINASE_II"/>
    <property type="match status" value="1"/>
</dbReference>
<dbReference type="CDD" id="cd00212">
    <property type="entry name" value="PTS_IIB_glc"/>
    <property type="match status" value="1"/>
</dbReference>
<evidence type="ECO:0000256" key="13">
    <source>
        <dbReference type="HAMAP-Rule" id="MF_00169"/>
    </source>
</evidence>
<dbReference type="Pfam" id="PF01220">
    <property type="entry name" value="DHquinase_II"/>
    <property type="match status" value="1"/>
</dbReference>
<dbReference type="HAMAP" id="MF_00169">
    <property type="entry name" value="AroQ"/>
    <property type="match status" value="1"/>
</dbReference>
<dbReference type="InterPro" id="IPR001996">
    <property type="entry name" value="PTS_IIB_1"/>
</dbReference>
<evidence type="ECO:0000256" key="3">
    <source>
        <dbReference type="ARBA" id="ARBA00011037"/>
    </source>
</evidence>
<keyword evidence="6" id="KW-0813">Transport</keyword>
<evidence type="ECO:0000256" key="10">
    <source>
        <dbReference type="ARBA" id="ARBA00022777"/>
    </source>
</evidence>
<evidence type="ECO:0000256" key="6">
    <source>
        <dbReference type="ARBA" id="ARBA00022448"/>
    </source>
</evidence>
<dbReference type="NCBIfam" id="NF003806">
    <property type="entry name" value="PRK05395.1-3"/>
    <property type="match status" value="1"/>
</dbReference>
<dbReference type="NCBIfam" id="TIGR01088">
    <property type="entry name" value="aroQ"/>
    <property type="match status" value="1"/>
</dbReference>
<comment type="caution">
    <text evidence="16">The sequence shown here is derived from an EMBL/GenBank/DDBJ whole genome shotgun (WGS) entry which is preliminary data.</text>
</comment>
<feature type="active site" description="Proton acceptor" evidence="13">
    <location>
        <position position="181"/>
    </location>
</feature>
<keyword evidence="9" id="KW-0598">Phosphotransferase system</keyword>
<evidence type="ECO:0000256" key="11">
    <source>
        <dbReference type="ARBA" id="ARBA00023141"/>
    </source>
</evidence>
<dbReference type="SUPFAM" id="SSF55604">
    <property type="entry name" value="Glucose permease domain IIB"/>
    <property type="match status" value="1"/>
</dbReference>
<evidence type="ECO:0000256" key="7">
    <source>
        <dbReference type="ARBA" id="ARBA00022597"/>
    </source>
</evidence>
<feature type="domain" description="PTS EIIB type-1" evidence="15">
    <location>
        <begin position="4"/>
        <end position="88"/>
    </location>
</feature>
<dbReference type="PANTHER" id="PTHR21272:SF3">
    <property type="entry name" value="CATABOLIC 3-DEHYDROQUINASE"/>
    <property type="match status" value="1"/>
</dbReference>
<comment type="similarity">
    <text evidence="3 13">Belongs to the type-II 3-dehydroquinase family.</text>
</comment>
<evidence type="ECO:0000256" key="14">
    <source>
        <dbReference type="PROSITE-ProRule" id="PRU00421"/>
    </source>
</evidence>
<gene>
    <name evidence="13 16" type="primary">aroQ</name>
    <name evidence="16" type="ORF">NVS32_07865</name>
</gene>
<evidence type="ECO:0000256" key="9">
    <source>
        <dbReference type="ARBA" id="ARBA00022683"/>
    </source>
</evidence>
<dbReference type="SUPFAM" id="SSF52304">
    <property type="entry name" value="Type II 3-dehydroquinate dehydratase"/>
    <property type="match status" value="1"/>
</dbReference>
<keyword evidence="13" id="KW-0028">Amino-acid biosynthesis</keyword>
<dbReference type="InterPro" id="IPR018509">
    <property type="entry name" value="DHquinase_II_CS"/>
</dbReference>
<dbReference type="RefSeq" id="WP_258499319.1">
    <property type="nucleotide sequence ID" value="NZ_JANSKA010000005.1"/>
</dbReference>
<dbReference type="Proteomes" id="UP001204320">
    <property type="component" value="Unassembled WGS sequence"/>
</dbReference>
<evidence type="ECO:0000256" key="1">
    <source>
        <dbReference type="ARBA" id="ARBA00001864"/>
    </source>
</evidence>
<proteinExistence type="inferred from homology"/>
<dbReference type="Gene3D" id="3.30.1360.60">
    <property type="entry name" value="Glucose permease domain IIB"/>
    <property type="match status" value="1"/>
</dbReference>
<sequence>MAKTDVAEQVLDALGGKDNVKANDICMTRLRILTEEPDLIDLNRLRSIKGVLGTVRRGSNGVEIVFGPGSINEVSNDIVRLTGIEPSYSAFRGSSSAPEDSISVQINGHAPIPKAVRAAVAAKKTLASAHVDTPANDDDDADDMEELASLLEATDAGSTYRLLVVNGPNINMLGVREPKIYGRKTYADLVRLCRTAAREAGFAECRCFQSNHEGDLVDVIQAAYGEFDGIVINPAAYTHTSVALLDALKSVALPTIEVHISKVDEREDFRQVSYVRAACFETIVGMGLDGYRKAIKDMAACLHEHKGAEKA</sequence>
<dbReference type="NCBIfam" id="NF003807">
    <property type="entry name" value="PRK05395.1-4"/>
    <property type="match status" value="1"/>
</dbReference>
<name>A0ABT1Z9H8_9ACTN</name>
<dbReference type="PROSITE" id="PS51098">
    <property type="entry name" value="PTS_EIIB_TYPE_1"/>
    <property type="match status" value="1"/>
</dbReference>
<comment type="pathway">
    <text evidence="2 13">Metabolic intermediate biosynthesis; chorismate biosynthesis; chorismate from D-erythrose 4-phosphate and phosphoenolpyruvate: step 3/7.</text>
</comment>
<protein>
    <recommendedName>
        <fullName evidence="5 13">3-dehydroquinate dehydratase</fullName>
        <shortName evidence="13">3-dehydroquinase</shortName>
        <ecNumber evidence="5 13">4.2.1.10</ecNumber>
    </recommendedName>
    <alternativeName>
        <fullName evidence="13">Type II DHQase</fullName>
    </alternativeName>
</protein>
<dbReference type="PANTHER" id="PTHR21272">
    <property type="entry name" value="CATABOLIC 3-DEHYDROQUINASE"/>
    <property type="match status" value="1"/>
</dbReference>
<keyword evidence="7" id="KW-0762">Sugar transport</keyword>
<dbReference type="EC" id="4.2.1.10" evidence="5 13"/>
<dbReference type="CDD" id="cd00466">
    <property type="entry name" value="DHQase_II"/>
    <property type="match status" value="1"/>
</dbReference>
<feature type="binding site" evidence="13">
    <location>
        <position position="233"/>
    </location>
    <ligand>
        <name>substrate</name>
    </ligand>
</feature>
<dbReference type="Pfam" id="PF00367">
    <property type="entry name" value="PTS_EIIB"/>
    <property type="match status" value="1"/>
</dbReference>
<dbReference type="GO" id="GO:0003855">
    <property type="term" value="F:3-dehydroquinate dehydratase activity"/>
    <property type="evidence" value="ECO:0007669"/>
    <property type="project" value="UniProtKB-EC"/>
</dbReference>
<comment type="function">
    <text evidence="13">Catalyzes a trans-dehydration via an enolate intermediate.</text>
</comment>
<dbReference type="InterPro" id="IPR001874">
    <property type="entry name" value="DHquinase_II"/>
</dbReference>
<accession>A0ABT1Z9H8</accession>
<feature type="binding site" evidence="13">
    <location>
        <position position="239"/>
    </location>
    <ligand>
        <name>substrate</name>
    </ligand>
</feature>
<evidence type="ECO:0000256" key="8">
    <source>
        <dbReference type="ARBA" id="ARBA00022679"/>
    </source>
</evidence>
<comment type="subunit">
    <text evidence="4 13">Homododecamer.</text>
</comment>
<feature type="binding site" evidence="13">
    <location>
        <begin position="260"/>
        <end position="261"/>
    </location>
    <ligand>
        <name>substrate</name>
    </ligand>
</feature>
<keyword evidence="17" id="KW-1185">Reference proteome</keyword>
<comment type="catalytic activity">
    <reaction evidence="1 13">
        <text>3-dehydroquinate = 3-dehydroshikimate + H2O</text>
        <dbReference type="Rhea" id="RHEA:21096"/>
        <dbReference type="ChEBI" id="CHEBI:15377"/>
        <dbReference type="ChEBI" id="CHEBI:16630"/>
        <dbReference type="ChEBI" id="CHEBI:32364"/>
        <dbReference type="EC" id="4.2.1.10"/>
    </reaction>
</comment>
<reference evidence="16 17" key="1">
    <citation type="submission" date="2022-08" db="EMBL/GenBank/DDBJ databases">
        <title>Tractidigestivibacter montrealensis type strain KD21.</title>
        <authorList>
            <person name="Diop K."/>
            <person name="Richard C."/>
            <person name="Routy B."/>
        </authorList>
    </citation>
    <scope>NUCLEOTIDE SEQUENCE [LARGE SCALE GENOMIC DNA]</scope>
    <source>
        <strain evidence="16 17">KD21</strain>
    </source>
</reference>
<dbReference type="InterPro" id="IPR036878">
    <property type="entry name" value="Glu_permease_IIB"/>
</dbReference>
<evidence type="ECO:0000313" key="17">
    <source>
        <dbReference type="Proteomes" id="UP001204320"/>
    </source>
</evidence>
<dbReference type="InterPro" id="IPR036441">
    <property type="entry name" value="DHquinase_II_sf"/>
</dbReference>
<evidence type="ECO:0000256" key="4">
    <source>
        <dbReference type="ARBA" id="ARBA00011193"/>
    </source>
</evidence>
<evidence type="ECO:0000259" key="15">
    <source>
        <dbReference type="PROSITE" id="PS51098"/>
    </source>
</evidence>
<organism evidence="16 17">
    <name type="scientific">Tractidigestivibacter montrealensis</name>
    <dbReference type="NCBI Taxonomy" id="2972466"/>
    <lineage>
        <taxon>Bacteria</taxon>
        <taxon>Bacillati</taxon>
        <taxon>Actinomycetota</taxon>
        <taxon>Coriobacteriia</taxon>
        <taxon>Coriobacteriales</taxon>
        <taxon>Atopobiaceae</taxon>
        <taxon>Tractidigestivibacter</taxon>
    </lineage>
</organism>
<dbReference type="InterPro" id="IPR018113">
    <property type="entry name" value="PTrfase_EIIB_Cys"/>
</dbReference>
<feature type="binding site" evidence="13">
    <location>
        <position position="270"/>
    </location>
    <ligand>
        <name>substrate</name>
    </ligand>
</feature>
<evidence type="ECO:0000256" key="2">
    <source>
        <dbReference type="ARBA" id="ARBA00004902"/>
    </source>
</evidence>
<dbReference type="NCBIfam" id="NF003805">
    <property type="entry name" value="PRK05395.1-2"/>
    <property type="match status" value="1"/>
</dbReference>
<feature type="active site" description="Proton donor" evidence="13">
    <location>
        <position position="259"/>
    </location>
</feature>
<keyword evidence="8" id="KW-0808">Transferase</keyword>
<dbReference type="Gene3D" id="3.40.50.9100">
    <property type="entry name" value="Dehydroquinase, class II"/>
    <property type="match status" value="1"/>
</dbReference>